<dbReference type="RefSeq" id="WP_154527907.1">
    <property type="nucleotide sequence ID" value="NZ_VUNH01000001.1"/>
</dbReference>
<dbReference type="PROSITE" id="PS00198">
    <property type="entry name" value="4FE4S_FER_1"/>
    <property type="match status" value="1"/>
</dbReference>
<keyword evidence="2" id="KW-0408">Iron</keyword>
<evidence type="ECO:0000256" key="3">
    <source>
        <dbReference type="ARBA" id="ARBA00023014"/>
    </source>
</evidence>
<proteinExistence type="predicted"/>
<evidence type="ECO:0000256" key="1">
    <source>
        <dbReference type="ARBA" id="ARBA00022723"/>
    </source>
</evidence>
<protein>
    <submittedName>
        <fullName evidence="5">4Fe-4S dicluster domain-containing protein</fullName>
    </submittedName>
</protein>
<dbReference type="GO" id="GO:0046872">
    <property type="term" value="F:metal ion binding"/>
    <property type="evidence" value="ECO:0007669"/>
    <property type="project" value="UniProtKB-KW"/>
</dbReference>
<feature type="domain" description="4Fe-4S ferredoxin-type" evidence="4">
    <location>
        <begin position="38"/>
        <end position="65"/>
    </location>
</feature>
<dbReference type="EMBL" id="VUNH01000001">
    <property type="protein sequence ID" value="MST54791.1"/>
    <property type="molecule type" value="Genomic_DNA"/>
</dbReference>
<dbReference type="PROSITE" id="PS51379">
    <property type="entry name" value="4FE4S_FER_2"/>
    <property type="match status" value="2"/>
</dbReference>
<name>A0A6L5Y9B2_9BACT</name>
<dbReference type="Gene3D" id="3.30.70.20">
    <property type="match status" value="1"/>
</dbReference>
<evidence type="ECO:0000256" key="2">
    <source>
        <dbReference type="ARBA" id="ARBA00023004"/>
    </source>
</evidence>
<dbReference type="InterPro" id="IPR017896">
    <property type="entry name" value="4Fe4S_Fe-S-bd"/>
</dbReference>
<accession>A0A6L5Y9B2</accession>
<gene>
    <name evidence="5" type="ORF">FYJ74_01830</name>
</gene>
<organism evidence="5 6">
    <name type="scientific">Pyramidobacter porci</name>
    <dbReference type="NCBI Taxonomy" id="2605789"/>
    <lineage>
        <taxon>Bacteria</taxon>
        <taxon>Thermotogati</taxon>
        <taxon>Synergistota</taxon>
        <taxon>Synergistia</taxon>
        <taxon>Synergistales</taxon>
        <taxon>Dethiosulfovibrionaceae</taxon>
        <taxon>Pyramidobacter</taxon>
    </lineage>
</organism>
<dbReference type="Proteomes" id="UP000473699">
    <property type="component" value="Unassembled WGS sequence"/>
</dbReference>
<dbReference type="InterPro" id="IPR017900">
    <property type="entry name" value="4Fe4S_Fe_S_CS"/>
</dbReference>
<sequence>MAVYVDGNLCKGCRLCVAACPKKVMQMTSEVNRKGFNVAAAVGVENCIKCGLCERTCPDFAIHVE</sequence>
<comment type="caution">
    <text evidence="5">The sequence shown here is derived from an EMBL/GenBank/DDBJ whole genome shotgun (WGS) entry which is preliminary data.</text>
</comment>
<dbReference type="GO" id="GO:0051536">
    <property type="term" value="F:iron-sulfur cluster binding"/>
    <property type="evidence" value="ECO:0007669"/>
    <property type="project" value="UniProtKB-KW"/>
</dbReference>
<keyword evidence="1" id="KW-0479">Metal-binding</keyword>
<dbReference type="PANTHER" id="PTHR43122:SF1">
    <property type="entry name" value="IRON-SULFUR-BINDING PROTEIN"/>
    <property type="match status" value="1"/>
</dbReference>
<dbReference type="Pfam" id="PF12838">
    <property type="entry name" value="Fer4_7"/>
    <property type="match status" value="1"/>
</dbReference>
<evidence type="ECO:0000313" key="5">
    <source>
        <dbReference type="EMBL" id="MST54791.1"/>
    </source>
</evidence>
<dbReference type="SUPFAM" id="SSF54862">
    <property type="entry name" value="4Fe-4S ferredoxins"/>
    <property type="match status" value="1"/>
</dbReference>
<dbReference type="PANTHER" id="PTHR43122">
    <property type="entry name" value="FERREDOXIN SUBUNIT OF PYRUVATE:FLAVODOXIN OXIDOREDUCTASE-RELATED"/>
    <property type="match status" value="1"/>
</dbReference>
<evidence type="ECO:0000313" key="6">
    <source>
        <dbReference type="Proteomes" id="UP000473699"/>
    </source>
</evidence>
<feature type="domain" description="4Fe-4S ferredoxin-type" evidence="4">
    <location>
        <begin position="1"/>
        <end position="30"/>
    </location>
</feature>
<reference evidence="5 6" key="1">
    <citation type="submission" date="2019-08" db="EMBL/GenBank/DDBJ databases">
        <title>In-depth cultivation of the pig gut microbiome towards novel bacterial diversity and tailored functional studies.</title>
        <authorList>
            <person name="Wylensek D."/>
            <person name="Hitch T.C.A."/>
            <person name="Clavel T."/>
        </authorList>
    </citation>
    <scope>NUCLEOTIDE SEQUENCE [LARGE SCALE GENOMIC DNA]</scope>
    <source>
        <strain evidence="5 6">SM-530-WT-4B</strain>
    </source>
</reference>
<keyword evidence="3" id="KW-0411">Iron-sulfur</keyword>
<keyword evidence="6" id="KW-1185">Reference proteome</keyword>
<evidence type="ECO:0000259" key="4">
    <source>
        <dbReference type="PROSITE" id="PS51379"/>
    </source>
</evidence>
<dbReference type="AlphaFoldDB" id="A0A6L5Y9B2"/>